<protein>
    <submittedName>
        <fullName evidence="2">Uncharacterized protein</fullName>
    </submittedName>
</protein>
<keyword evidence="1" id="KW-0812">Transmembrane</keyword>
<dbReference type="Proteomes" id="UP000240493">
    <property type="component" value="Unassembled WGS sequence"/>
</dbReference>
<name>A0A2T3ZH29_TRIA4</name>
<reference evidence="2 3" key="1">
    <citation type="submission" date="2016-07" db="EMBL/GenBank/DDBJ databases">
        <title>Multiple horizontal gene transfer events from other fungi enriched the ability of initially mycotrophic Trichoderma (Ascomycota) to feed on dead plant biomass.</title>
        <authorList>
            <consortium name="DOE Joint Genome Institute"/>
            <person name="Aerts A."/>
            <person name="Atanasova L."/>
            <person name="Chenthamara K."/>
            <person name="Zhang J."/>
            <person name="Grujic M."/>
            <person name="Henrissat B."/>
            <person name="Kuo A."/>
            <person name="Salamov A."/>
            <person name="Lipzen A."/>
            <person name="Labutti K."/>
            <person name="Barry K."/>
            <person name="Miao Y."/>
            <person name="Rahimi M.J."/>
            <person name="Shen Q."/>
            <person name="Grigoriev I.V."/>
            <person name="Kubicek C.P."/>
            <person name="Druzhinina I.S."/>
        </authorList>
    </citation>
    <scope>NUCLEOTIDE SEQUENCE [LARGE SCALE GENOMIC DNA]</scope>
    <source>
        <strain evidence="2 3">CBS 433.97</strain>
    </source>
</reference>
<proteinExistence type="predicted"/>
<dbReference type="AlphaFoldDB" id="A0A2T3ZH29"/>
<organism evidence="2 3">
    <name type="scientific">Trichoderma asperellum (strain ATCC 204424 / CBS 433.97 / NBRC 101777)</name>
    <dbReference type="NCBI Taxonomy" id="1042311"/>
    <lineage>
        <taxon>Eukaryota</taxon>
        <taxon>Fungi</taxon>
        <taxon>Dikarya</taxon>
        <taxon>Ascomycota</taxon>
        <taxon>Pezizomycotina</taxon>
        <taxon>Sordariomycetes</taxon>
        <taxon>Hypocreomycetidae</taxon>
        <taxon>Hypocreales</taxon>
        <taxon>Hypocreaceae</taxon>
        <taxon>Trichoderma</taxon>
    </lineage>
</organism>
<dbReference type="EMBL" id="KZ679258">
    <property type="protein sequence ID" value="PTB44102.1"/>
    <property type="molecule type" value="Genomic_DNA"/>
</dbReference>
<gene>
    <name evidence="2" type="ORF">M441DRAFT_341711</name>
</gene>
<evidence type="ECO:0000313" key="3">
    <source>
        <dbReference type="Proteomes" id="UP000240493"/>
    </source>
</evidence>
<feature type="transmembrane region" description="Helical" evidence="1">
    <location>
        <begin position="6"/>
        <end position="24"/>
    </location>
</feature>
<sequence length="135" mass="14735">MPTFLTYVAFSSFFLFFSFLFFFLRLRLAIGLLVSPSLLWARGNAEFRQCSPSSVQAVRPGTSARTAASATPDSYCTADQIKSGCGAASVATRRITARLLALSLPQAKQRQGTELCESCQCRDVTCHLSAWPIPT</sequence>
<evidence type="ECO:0000313" key="2">
    <source>
        <dbReference type="EMBL" id="PTB44102.1"/>
    </source>
</evidence>
<keyword evidence="3" id="KW-1185">Reference proteome</keyword>
<keyword evidence="1" id="KW-1133">Transmembrane helix</keyword>
<accession>A0A2T3ZH29</accession>
<evidence type="ECO:0000256" key="1">
    <source>
        <dbReference type="SAM" id="Phobius"/>
    </source>
</evidence>
<keyword evidence="1" id="KW-0472">Membrane</keyword>